<keyword evidence="3" id="KW-1185">Reference proteome</keyword>
<organism evidence="2 3">
    <name type="scientific">Mycena rosella</name>
    <name type="common">Pink bonnet</name>
    <name type="synonym">Agaricus rosellus</name>
    <dbReference type="NCBI Taxonomy" id="1033263"/>
    <lineage>
        <taxon>Eukaryota</taxon>
        <taxon>Fungi</taxon>
        <taxon>Dikarya</taxon>
        <taxon>Basidiomycota</taxon>
        <taxon>Agaricomycotina</taxon>
        <taxon>Agaricomycetes</taxon>
        <taxon>Agaricomycetidae</taxon>
        <taxon>Agaricales</taxon>
        <taxon>Marasmiineae</taxon>
        <taxon>Mycenaceae</taxon>
        <taxon>Mycena</taxon>
    </lineage>
</organism>
<keyword evidence="1" id="KW-0812">Transmembrane</keyword>
<comment type="caution">
    <text evidence="2">The sequence shown here is derived from an EMBL/GenBank/DDBJ whole genome shotgun (WGS) entry which is preliminary data.</text>
</comment>
<evidence type="ECO:0000256" key="1">
    <source>
        <dbReference type="SAM" id="Phobius"/>
    </source>
</evidence>
<reference evidence="2" key="1">
    <citation type="submission" date="2023-03" db="EMBL/GenBank/DDBJ databases">
        <title>Massive genome expansion in bonnet fungi (Mycena s.s.) driven by repeated elements and novel gene families across ecological guilds.</title>
        <authorList>
            <consortium name="Lawrence Berkeley National Laboratory"/>
            <person name="Harder C.B."/>
            <person name="Miyauchi S."/>
            <person name="Viragh M."/>
            <person name="Kuo A."/>
            <person name="Thoen E."/>
            <person name="Andreopoulos B."/>
            <person name="Lu D."/>
            <person name="Skrede I."/>
            <person name="Drula E."/>
            <person name="Henrissat B."/>
            <person name="Morin E."/>
            <person name="Kohler A."/>
            <person name="Barry K."/>
            <person name="LaButti K."/>
            <person name="Morin E."/>
            <person name="Salamov A."/>
            <person name="Lipzen A."/>
            <person name="Mereny Z."/>
            <person name="Hegedus B."/>
            <person name="Baldrian P."/>
            <person name="Stursova M."/>
            <person name="Weitz H."/>
            <person name="Taylor A."/>
            <person name="Grigoriev I.V."/>
            <person name="Nagy L.G."/>
            <person name="Martin F."/>
            <person name="Kauserud H."/>
        </authorList>
    </citation>
    <scope>NUCLEOTIDE SEQUENCE</scope>
    <source>
        <strain evidence="2">CBHHK067</strain>
    </source>
</reference>
<feature type="transmembrane region" description="Helical" evidence="1">
    <location>
        <begin position="100"/>
        <end position="121"/>
    </location>
</feature>
<accession>A0AAD7DKU6</accession>
<name>A0AAD7DKU6_MYCRO</name>
<dbReference type="AlphaFoldDB" id="A0AAD7DKU6"/>
<sequence>MNSAHGRVLPILLPSPELLKLCDVPRTSLILDPFPLGQERDLLEGQIHGLLDDEVRFLGLLHVTQITSQALEAVKTKVRVSLESVVGIGMRLWDGVLKKIVIFGACSMTFPVLATSLFTLLPVTLVLRNRAIEWTDPAQVRRLLERVKTRTEAVLLRSGVTKALEGAKNEARGAELIVNFLRAAQLAKEVHNAWVHDSSDRGPQTRRDGICTLAAGELRRDQLESILRQARELDNYSLPPDPDHLGSFLHPILSPSFADWFMQLVDDTDIVYASNALGRSEEFAAAAKANQKAIGQWHKTHTVKVYVDTATIERRSMIEAIREQAQVGTYEYKEILLKFHIADCPDCESFAIGGHNSAYHLCEVTGLQKQVTGVNFPTLEQVHYAHDILNNPHMRAALGDIADVLAQLDLVAVSVQEILDSPASDAILKTVLSTDPKLCTPKFLPADFDRQIAWSAKQAQTLETWFTSTTRKPDLYMCVCHGPGGYPTLEKPAFFLSTAVISGVRKRGLLVKDGRICTVCNNKKKCEHQEFSLVKTYLTSPHTTPAASGCGSAGASIASCLGSQNKIKPIAVVVNTCALDKFSRLTFCSSGSC</sequence>
<keyword evidence="1" id="KW-1133">Transmembrane helix</keyword>
<protein>
    <submittedName>
        <fullName evidence="2">Uncharacterized protein</fullName>
    </submittedName>
</protein>
<gene>
    <name evidence="2" type="ORF">B0H17DRAFT_1132459</name>
</gene>
<proteinExistence type="predicted"/>
<keyword evidence="1" id="KW-0472">Membrane</keyword>
<dbReference type="EMBL" id="JARKIE010000045">
    <property type="protein sequence ID" value="KAJ7693696.1"/>
    <property type="molecule type" value="Genomic_DNA"/>
</dbReference>
<evidence type="ECO:0000313" key="2">
    <source>
        <dbReference type="EMBL" id="KAJ7693696.1"/>
    </source>
</evidence>
<evidence type="ECO:0000313" key="3">
    <source>
        <dbReference type="Proteomes" id="UP001221757"/>
    </source>
</evidence>
<dbReference type="Proteomes" id="UP001221757">
    <property type="component" value="Unassembled WGS sequence"/>
</dbReference>